<keyword evidence="2" id="KW-1185">Reference proteome</keyword>
<dbReference type="InParanoid" id="A0A7J7CXD7"/>
<protein>
    <submittedName>
        <fullName evidence="1">WD repeat-containing protein 43</fullName>
    </submittedName>
</protein>
<reference evidence="1 2" key="1">
    <citation type="journal article" date="2020" name="Nat. Commun.">
        <title>Genome of Tripterygium wilfordii and identification of cytochrome P450 involved in triptolide biosynthesis.</title>
        <authorList>
            <person name="Tu L."/>
            <person name="Su P."/>
            <person name="Zhang Z."/>
            <person name="Gao L."/>
            <person name="Wang J."/>
            <person name="Hu T."/>
            <person name="Zhou J."/>
            <person name="Zhang Y."/>
            <person name="Zhao Y."/>
            <person name="Liu Y."/>
            <person name="Song Y."/>
            <person name="Tong Y."/>
            <person name="Lu Y."/>
            <person name="Yang J."/>
            <person name="Xu C."/>
            <person name="Jia M."/>
            <person name="Peters R.J."/>
            <person name="Huang L."/>
            <person name="Gao W."/>
        </authorList>
    </citation>
    <scope>NUCLEOTIDE SEQUENCE [LARGE SCALE GENOMIC DNA]</scope>
    <source>
        <strain evidence="2">cv. XIE 37</strain>
        <tissue evidence="1">Leaf</tissue>
    </source>
</reference>
<comment type="caution">
    <text evidence="1">The sequence shown here is derived from an EMBL/GenBank/DDBJ whole genome shotgun (WGS) entry which is preliminary data.</text>
</comment>
<dbReference type="Proteomes" id="UP000593562">
    <property type="component" value="Unassembled WGS sequence"/>
</dbReference>
<dbReference type="EMBL" id="JAAARO010000013">
    <property type="protein sequence ID" value="KAF5738740.1"/>
    <property type="molecule type" value="Genomic_DNA"/>
</dbReference>
<proteinExistence type="predicted"/>
<evidence type="ECO:0000313" key="1">
    <source>
        <dbReference type="EMBL" id="KAF5738740.1"/>
    </source>
</evidence>
<name>A0A7J7CXD7_TRIWF</name>
<sequence length="98" mass="11124">MSKSKGVLVQPLLQLSGCLRLVTVQIDKAALNDAQSVGHNYQMDNNEDEDDDFDERLYREDDDDSQLSSDDNYLNIMGNWNFFPTATLLCLFTNIPFG</sequence>
<dbReference type="AlphaFoldDB" id="A0A7J7CXD7"/>
<accession>A0A7J7CXD7</accession>
<organism evidence="1 2">
    <name type="scientific">Tripterygium wilfordii</name>
    <name type="common">Thunder God vine</name>
    <dbReference type="NCBI Taxonomy" id="458696"/>
    <lineage>
        <taxon>Eukaryota</taxon>
        <taxon>Viridiplantae</taxon>
        <taxon>Streptophyta</taxon>
        <taxon>Embryophyta</taxon>
        <taxon>Tracheophyta</taxon>
        <taxon>Spermatophyta</taxon>
        <taxon>Magnoliopsida</taxon>
        <taxon>eudicotyledons</taxon>
        <taxon>Gunneridae</taxon>
        <taxon>Pentapetalae</taxon>
        <taxon>rosids</taxon>
        <taxon>fabids</taxon>
        <taxon>Celastrales</taxon>
        <taxon>Celastraceae</taxon>
        <taxon>Tripterygium</taxon>
    </lineage>
</organism>
<gene>
    <name evidence="1" type="ORF">HS088_TW13G01641</name>
</gene>
<evidence type="ECO:0000313" key="2">
    <source>
        <dbReference type="Proteomes" id="UP000593562"/>
    </source>
</evidence>